<dbReference type="GO" id="GO:0012505">
    <property type="term" value="C:endomembrane system"/>
    <property type="evidence" value="ECO:0007669"/>
    <property type="project" value="TreeGrafter"/>
</dbReference>
<sequence length="808" mass="89460">MASGNKTLVCQDPHSYGHKDIWQQGHNLLDSPTCLLFVQVSLITIATQLVDVCLKPLGQSSLVSQILGGVIFGPSVLGQNRMLTDTLFPIKGALVLETTASFGLMFFYFIWCVKMDIATLLKTEKHAITIGFSVFSFTLAIPTGVAYLLRRYVSMDKSLAHSLPYIALSQTLTVFISIAILLTDIKVLNTGIGRLTMSAAMFADIAGFALTVIMFATVQNRNGGMLTLLWIILSAIALFIIIIFVLRPAILWVLKRSGGGDSVNEFCIVCVFLSVLLTGFLSELVGQHYAMGPIILGLAVPEGPPLGTALISKMETICLAFLYPLYLAVNGLLTDIFSIDLQSVWIVTVIVVVAFFVKIGAVMLPGYYFNVSMKECCAIGLLLNGRGIAELSMYSLWTASKLLSEQEFSLMVVQIVIINAIITPLIRLMYDPSEQYHTGRRCSIQHTRPDSELRIMVCIHNHENLPTIINLLEASHASTESTVAVIALVLVELQGRARPILVAHQPHHTMGSVSGNSNHIDNALRQYANQNEGYVSVQSFTSISDFDTTYDDVCRVSLDMRANILILPFHKRWEIDGSVHVTNRSIQTMNIRVLERAPCSVGILVDRGILSGSPPLLMARATFYVAVFFIGGADDAEALAYGARMARHECVNVTVVRFLLFGEENSKDRKRDSDLIDEYRYHNVGNRRFEIFDEVVKDAIEMSTCIRRLIDYFDLVIVGRVHQESAMLQGHDQWSECPELGVIGDLLASPDFMTKASVLVVQQQRIRGRIAKHSNTVPNQRDQMVHDVPIHETSTASCTISVDKYDKI</sequence>
<evidence type="ECO:0000256" key="10">
    <source>
        <dbReference type="SAM" id="Phobius"/>
    </source>
</evidence>
<keyword evidence="8 10" id="KW-0472">Membrane</keyword>
<dbReference type="InterPro" id="IPR006153">
    <property type="entry name" value="Cation/H_exchanger_TM"/>
</dbReference>
<dbReference type="InterPro" id="IPR057290">
    <property type="entry name" value="CHX17_C"/>
</dbReference>
<keyword evidence="15" id="KW-1185">Reference proteome</keyword>
<dbReference type="InterPro" id="IPR050794">
    <property type="entry name" value="CPA2_transporter"/>
</dbReference>
<protein>
    <recommendedName>
        <fullName evidence="16">Cation/H+ exchanger domain-containing protein</fullName>
    </recommendedName>
</protein>
<comment type="similarity">
    <text evidence="9">Belongs to the monovalent cation:proton antiporter 2 (CPA2) transporter (TC 2.A.37) family. CHX (TC 2.A.37.4) subfamily.</text>
</comment>
<dbReference type="AlphaFoldDB" id="A0AAN9JUZ0"/>
<accession>A0AAN9JUZ0</accession>
<dbReference type="GO" id="GO:0015297">
    <property type="term" value="F:antiporter activity"/>
    <property type="evidence" value="ECO:0007669"/>
    <property type="project" value="InterPro"/>
</dbReference>
<dbReference type="Pfam" id="PF00999">
    <property type="entry name" value="Na_H_Exchanger"/>
    <property type="match status" value="1"/>
</dbReference>
<evidence type="ECO:0000313" key="15">
    <source>
        <dbReference type="Proteomes" id="UP001367508"/>
    </source>
</evidence>
<feature type="transmembrane region" description="Helical" evidence="10">
    <location>
        <begin position="162"/>
        <end position="183"/>
    </location>
</feature>
<reference evidence="14 15" key="1">
    <citation type="submission" date="2024-01" db="EMBL/GenBank/DDBJ databases">
        <title>The genomes of 5 underutilized Papilionoideae crops provide insights into root nodulation and disease resistanc.</title>
        <authorList>
            <person name="Jiang F."/>
        </authorList>
    </citation>
    <scope>NUCLEOTIDE SEQUENCE [LARGE SCALE GENOMIC DNA]</scope>
    <source>
        <strain evidence="14">LVBAO_FW01</strain>
        <tissue evidence="14">Leaves</tissue>
    </source>
</reference>
<evidence type="ECO:0000256" key="2">
    <source>
        <dbReference type="ARBA" id="ARBA00022448"/>
    </source>
</evidence>
<feature type="domain" description="Cation/H+ exchanger transmembrane" evidence="11">
    <location>
        <begin position="49"/>
        <end position="425"/>
    </location>
</feature>
<dbReference type="Pfam" id="PF23259">
    <property type="entry name" value="CHX17_C"/>
    <property type="match status" value="1"/>
</dbReference>
<evidence type="ECO:0000259" key="11">
    <source>
        <dbReference type="Pfam" id="PF00999"/>
    </source>
</evidence>
<keyword evidence="4 10" id="KW-0812">Transmembrane</keyword>
<evidence type="ECO:0000256" key="6">
    <source>
        <dbReference type="ARBA" id="ARBA00022989"/>
    </source>
</evidence>
<dbReference type="GO" id="GO:0006813">
    <property type="term" value="P:potassium ion transport"/>
    <property type="evidence" value="ECO:0007669"/>
    <property type="project" value="UniProtKB-KW"/>
</dbReference>
<dbReference type="GO" id="GO:0016020">
    <property type="term" value="C:membrane"/>
    <property type="evidence" value="ECO:0007669"/>
    <property type="project" value="UniProtKB-SubCell"/>
</dbReference>
<dbReference type="PANTHER" id="PTHR32468:SF35">
    <property type="entry name" value="CATION_H+ EXCHANGER DOMAIN-CONTAINING PROTEIN"/>
    <property type="match status" value="1"/>
</dbReference>
<dbReference type="GO" id="GO:1902600">
    <property type="term" value="P:proton transmembrane transport"/>
    <property type="evidence" value="ECO:0007669"/>
    <property type="project" value="InterPro"/>
</dbReference>
<comment type="subcellular location">
    <subcellularLocation>
        <location evidence="1">Membrane</location>
        <topology evidence="1">Multi-pass membrane protein</topology>
    </subcellularLocation>
</comment>
<feature type="transmembrane region" description="Helical" evidence="10">
    <location>
        <begin position="90"/>
        <end position="111"/>
    </location>
</feature>
<dbReference type="EMBL" id="JAYMYQ010000011">
    <property type="protein sequence ID" value="KAK7305935.1"/>
    <property type="molecule type" value="Genomic_DNA"/>
</dbReference>
<keyword evidence="5" id="KW-0630">Potassium</keyword>
<evidence type="ECO:0000259" key="13">
    <source>
        <dbReference type="Pfam" id="PF23259"/>
    </source>
</evidence>
<evidence type="ECO:0000259" key="12">
    <source>
        <dbReference type="Pfam" id="PF23256"/>
    </source>
</evidence>
<evidence type="ECO:0000256" key="9">
    <source>
        <dbReference type="ARBA" id="ARBA00038341"/>
    </source>
</evidence>
<feature type="transmembrane region" description="Helical" evidence="10">
    <location>
        <begin position="408"/>
        <end position="430"/>
    </location>
</feature>
<evidence type="ECO:0000256" key="3">
    <source>
        <dbReference type="ARBA" id="ARBA00022538"/>
    </source>
</evidence>
<comment type="caution">
    <text evidence="14">The sequence shown here is derived from an EMBL/GenBank/DDBJ whole genome shotgun (WGS) entry which is preliminary data.</text>
</comment>
<keyword evidence="7" id="KW-0406">Ion transport</keyword>
<dbReference type="InterPro" id="IPR057291">
    <property type="entry name" value="CHX17_2nd"/>
</dbReference>
<feature type="transmembrane region" description="Helical" evidence="10">
    <location>
        <begin position="195"/>
        <end position="216"/>
    </location>
</feature>
<keyword evidence="6 10" id="KW-1133">Transmembrane helix</keyword>
<dbReference type="PANTHER" id="PTHR32468">
    <property type="entry name" value="CATION/H + ANTIPORTER"/>
    <property type="match status" value="1"/>
</dbReference>
<dbReference type="Gene3D" id="1.20.1530.20">
    <property type="match status" value="1"/>
</dbReference>
<organism evidence="14 15">
    <name type="scientific">Canavalia gladiata</name>
    <name type="common">Sword bean</name>
    <name type="synonym">Dolichos gladiatus</name>
    <dbReference type="NCBI Taxonomy" id="3824"/>
    <lineage>
        <taxon>Eukaryota</taxon>
        <taxon>Viridiplantae</taxon>
        <taxon>Streptophyta</taxon>
        <taxon>Embryophyta</taxon>
        <taxon>Tracheophyta</taxon>
        <taxon>Spermatophyta</taxon>
        <taxon>Magnoliopsida</taxon>
        <taxon>eudicotyledons</taxon>
        <taxon>Gunneridae</taxon>
        <taxon>Pentapetalae</taxon>
        <taxon>rosids</taxon>
        <taxon>fabids</taxon>
        <taxon>Fabales</taxon>
        <taxon>Fabaceae</taxon>
        <taxon>Papilionoideae</taxon>
        <taxon>50 kb inversion clade</taxon>
        <taxon>NPAAA clade</taxon>
        <taxon>indigoferoid/millettioid clade</taxon>
        <taxon>Phaseoleae</taxon>
        <taxon>Canavalia</taxon>
    </lineage>
</organism>
<keyword evidence="3" id="KW-0633">Potassium transport</keyword>
<feature type="transmembrane region" description="Helical" evidence="10">
    <location>
        <begin position="266"/>
        <end position="285"/>
    </location>
</feature>
<feature type="transmembrane region" description="Helical" evidence="10">
    <location>
        <begin position="318"/>
        <end position="339"/>
    </location>
</feature>
<feature type="transmembrane region" description="Helical" evidence="10">
    <location>
        <begin position="228"/>
        <end position="254"/>
    </location>
</feature>
<evidence type="ECO:0000313" key="14">
    <source>
        <dbReference type="EMBL" id="KAK7305935.1"/>
    </source>
</evidence>
<proteinExistence type="inferred from homology"/>
<feature type="domain" description="Cation/H(+) antiporter central" evidence="12">
    <location>
        <begin position="524"/>
        <end position="609"/>
    </location>
</feature>
<evidence type="ECO:0008006" key="16">
    <source>
        <dbReference type="Google" id="ProtNLM"/>
    </source>
</evidence>
<feature type="domain" description="Cation/H(+) antiporter C-terminal" evidence="13">
    <location>
        <begin position="624"/>
        <end position="764"/>
    </location>
</feature>
<feature type="transmembrane region" description="Helical" evidence="10">
    <location>
        <begin position="345"/>
        <end position="369"/>
    </location>
</feature>
<evidence type="ECO:0000256" key="7">
    <source>
        <dbReference type="ARBA" id="ARBA00023065"/>
    </source>
</evidence>
<evidence type="ECO:0000256" key="1">
    <source>
        <dbReference type="ARBA" id="ARBA00004141"/>
    </source>
</evidence>
<gene>
    <name evidence="14" type="ORF">VNO77_43848</name>
</gene>
<evidence type="ECO:0000256" key="5">
    <source>
        <dbReference type="ARBA" id="ARBA00022958"/>
    </source>
</evidence>
<dbReference type="Proteomes" id="UP001367508">
    <property type="component" value="Unassembled WGS sequence"/>
</dbReference>
<evidence type="ECO:0000256" key="8">
    <source>
        <dbReference type="ARBA" id="ARBA00023136"/>
    </source>
</evidence>
<name>A0AAN9JUZ0_CANGL</name>
<dbReference type="Pfam" id="PF23256">
    <property type="entry name" value="CHX17_2nd"/>
    <property type="match status" value="1"/>
</dbReference>
<dbReference type="GO" id="GO:0006885">
    <property type="term" value="P:regulation of pH"/>
    <property type="evidence" value="ECO:0007669"/>
    <property type="project" value="TreeGrafter"/>
</dbReference>
<dbReference type="InterPro" id="IPR038770">
    <property type="entry name" value="Na+/solute_symporter_sf"/>
</dbReference>
<feature type="transmembrane region" description="Helical" evidence="10">
    <location>
        <begin position="132"/>
        <end position="150"/>
    </location>
</feature>
<evidence type="ECO:0000256" key="4">
    <source>
        <dbReference type="ARBA" id="ARBA00022692"/>
    </source>
</evidence>
<keyword evidence="2" id="KW-0813">Transport</keyword>